<evidence type="ECO:0000313" key="1">
    <source>
        <dbReference type="EMBL" id="MDL2410997.1"/>
    </source>
</evidence>
<dbReference type="EMBL" id="JARFYN010000227">
    <property type="protein sequence ID" value="MDL2410997.1"/>
    <property type="molecule type" value="Genomic_DNA"/>
</dbReference>
<protein>
    <submittedName>
        <fullName evidence="1">Uncharacterized protein</fullName>
    </submittedName>
</protein>
<reference evidence="1" key="1">
    <citation type="submission" date="2023-06" db="EMBL/GenBank/DDBJ databases">
        <title>Phylogenetic Diversity of Rhizobium strains.</title>
        <authorList>
            <person name="Moura F.T."/>
            <person name="Helene L.C.F."/>
            <person name="Hungria M."/>
        </authorList>
    </citation>
    <scope>NUCLEOTIDE SEQUENCE</scope>
    <source>
        <strain evidence="1">CCGE524</strain>
    </source>
</reference>
<proteinExistence type="predicted"/>
<dbReference type="RefSeq" id="WP_285885045.1">
    <property type="nucleotide sequence ID" value="NZ_JARFYN010000227.1"/>
</dbReference>
<accession>A0ABT7KQV0</accession>
<name>A0ABT7KQV0_9HYPH</name>
<evidence type="ECO:0000313" key="2">
    <source>
        <dbReference type="Proteomes" id="UP001172630"/>
    </source>
</evidence>
<gene>
    <name evidence="1" type="ORF">PY650_36885</name>
</gene>
<feature type="non-terminal residue" evidence="1">
    <location>
        <position position="98"/>
    </location>
</feature>
<organism evidence="1 2">
    <name type="scientific">Rhizobium calliandrae</name>
    <dbReference type="NCBI Taxonomy" id="1312182"/>
    <lineage>
        <taxon>Bacteria</taxon>
        <taxon>Pseudomonadati</taxon>
        <taxon>Pseudomonadota</taxon>
        <taxon>Alphaproteobacteria</taxon>
        <taxon>Hyphomicrobiales</taxon>
        <taxon>Rhizobiaceae</taxon>
        <taxon>Rhizobium/Agrobacterium group</taxon>
        <taxon>Rhizobium</taxon>
    </lineage>
</organism>
<sequence>MKQLDELPYPEKSKFLQEMSRTPDGRQALHEAQTVAQALEKRFGSADPREWKDDLRAGPEILLAVSRINAIAGIVDRARSAERSRDYELKRSLSKGLG</sequence>
<keyword evidence="2" id="KW-1185">Reference proteome</keyword>
<comment type="caution">
    <text evidence="1">The sequence shown here is derived from an EMBL/GenBank/DDBJ whole genome shotgun (WGS) entry which is preliminary data.</text>
</comment>
<dbReference type="Proteomes" id="UP001172630">
    <property type="component" value="Unassembled WGS sequence"/>
</dbReference>